<reference evidence="6" key="1">
    <citation type="submission" date="2020-04" db="EMBL/GenBank/DDBJ databases">
        <authorList>
            <person name="Alioto T."/>
            <person name="Alioto T."/>
            <person name="Gomez Garrido J."/>
        </authorList>
    </citation>
    <scope>NUCLEOTIDE SEQUENCE</scope>
    <source>
        <strain evidence="6">A484AB</strain>
    </source>
</reference>
<evidence type="ECO:0000313" key="7">
    <source>
        <dbReference type="Proteomes" id="UP001152795"/>
    </source>
</evidence>
<comment type="subcellular location">
    <subcellularLocation>
        <location evidence="1">Membrane</location>
        <topology evidence="1">Multi-pass membrane protein</topology>
    </subcellularLocation>
</comment>
<name>A0A7D9M9N6_PARCT</name>
<dbReference type="Proteomes" id="UP001152795">
    <property type="component" value="Unassembled WGS sequence"/>
</dbReference>
<dbReference type="OrthoDB" id="438545at2759"/>
<evidence type="ECO:0000256" key="1">
    <source>
        <dbReference type="ARBA" id="ARBA00004141"/>
    </source>
</evidence>
<comment type="caution">
    <text evidence="6">The sequence shown here is derived from an EMBL/GenBank/DDBJ whole genome shotgun (WGS) entry which is preliminary data.</text>
</comment>
<keyword evidence="3" id="KW-1133">Transmembrane helix</keyword>
<dbReference type="GO" id="GO:0016020">
    <property type="term" value="C:membrane"/>
    <property type="evidence" value="ECO:0007669"/>
    <property type="project" value="UniProtKB-SubCell"/>
</dbReference>
<gene>
    <name evidence="6" type="ORF">PACLA_8A028082</name>
</gene>
<evidence type="ECO:0000256" key="3">
    <source>
        <dbReference type="ARBA" id="ARBA00022989"/>
    </source>
</evidence>
<evidence type="ECO:0000256" key="4">
    <source>
        <dbReference type="ARBA" id="ARBA00023136"/>
    </source>
</evidence>
<proteinExistence type="predicted"/>
<dbReference type="InterPro" id="IPR013057">
    <property type="entry name" value="AA_transpt_TM"/>
</dbReference>
<organism evidence="6 7">
    <name type="scientific">Paramuricea clavata</name>
    <name type="common">Red gorgonian</name>
    <name type="synonym">Violescent sea-whip</name>
    <dbReference type="NCBI Taxonomy" id="317549"/>
    <lineage>
        <taxon>Eukaryota</taxon>
        <taxon>Metazoa</taxon>
        <taxon>Cnidaria</taxon>
        <taxon>Anthozoa</taxon>
        <taxon>Octocorallia</taxon>
        <taxon>Malacalcyonacea</taxon>
        <taxon>Plexauridae</taxon>
        <taxon>Paramuricea</taxon>
    </lineage>
</organism>
<dbReference type="PANTHER" id="PTHR22950">
    <property type="entry name" value="AMINO ACID TRANSPORTER"/>
    <property type="match status" value="1"/>
</dbReference>
<keyword evidence="4" id="KW-0472">Membrane</keyword>
<dbReference type="AlphaFoldDB" id="A0A7D9M9N6"/>
<dbReference type="EMBL" id="CACRXK020034659">
    <property type="protein sequence ID" value="CAB4044355.1"/>
    <property type="molecule type" value="Genomic_DNA"/>
</dbReference>
<dbReference type="GO" id="GO:0015179">
    <property type="term" value="F:L-amino acid transmembrane transporter activity"/>
    <property type="evidence" value="ECO:0007669"/>
    <property type="project" value="TreeGrafter"/>
</dbReference>
<evidence type="ECO:0000256" key="2">
    <source>
        <dbReference type="ARBA" id="ARBA00022692"/>
    </source>
</evidence>
<evidence type="ECO:0000313" key="6">
    <source>
        <dbReference type="EMBL" id="CAB4044355.1"/>
    </source>
</evidence>
<sequence length="202" mass="22146">MSQYYTGKYTYDSSSKQFYWVNAFAAVPVICFGFQCHVTSVAVLAEMHNPTLKRFAIVTALSTLICTVIYSVTGAYGFLTFGHSVKSDILVNYNPKDGAATAARAVIVVVVFSTYAICHFVGRSAFLGLWIKLRKLTVHEIEVWENKRRIVTSLVWFFSSLGLAIVVPTIGKAIAIVGGFAAHFIFTFPGGLVLLWASPVVS</sequence>
<dbReference type="PANTHER" id="PTHR22950:SF652">
    <property type="entry name" value="TRANSMEMBRANE AMINO ACID TRANSPORTER FAMILY PROTEIN"/>
    <property type="match status" value="1"/>
</dbReference>
<accession>A0A7D9M9N6</accession>
<protein>
    <recommendedName>
        <fullName evidence="5">Amino acid transporter transmembrane domain-containing protein</fullName>
    </recommendedName>
</protein>
<dbReference type="Pfam" id="PF01490">
    <property type="entry name" value="Aa_trans"/>
    <property type="match status" value="1"/>
</dbReference>
<feature type="domain" description="Amino acid transporter transmembrane" evidence="5">
    <location>
        <begin position="12"/>
        <end position="190"/>
    </location>
</feature>
<evidence type="ECO:0000259" key="5">
    <source>
        <dbReference type="Pfam" id="PF01490"/>
    </source>
</evidence>
<keyword evidence="2" id="KW-0812">Transmembrane</keyword>
<keyword evidence="7" id="KW-1185">Reference proteome</keyword>